<proteinExistence type="predicted"/>
<dbReference type="AlphaFoldDB" id="A0AAG5CR56"/>
<evidence type="ECO:0000313" key="1">
    <source>
        <dbReference type="EnsemblMetazoa" id="ENSAATROPP001009"/>
    </source>
</evidence>
<keyword evidence="2" id="KW-1185">Reference proteome</keyword>
<protein>
    <submittedName>
        <fullName evidence="1">Uncharacterized protein</fullName>
    </submittedName>
</protein>
<sequence>MILHTNCRDGTTPDYLIELTWGIKHDTENTGRIELQSTINTTVPEMRVVVFTWHNTHAFAQEEISYGRKPKMYTKLSSLQHCASDDQYLNLKIFPMNTSMEAVAWEVRVRNKLLPVMDSQQQLLKVSCTELNRSIYHSNRKVSFCSTGAYVANHYNQFLIHARPSDDNRSKH</sequence>
<dbReference type="Proteomes" id="UP000075880">
    <property type="component" value="Unassembled WGS sequence"/>
</dbReference>
<evidence type="ECO:0000313" key="2">
    <source>
        <dbReference type="Proteomes" id="UP000075880"/>
    </source>
</evidence>
<organism evidence="1 2">
    <name type="scientific">Anopheles atroparvus</name>
    <name type="common">European mosquito</name>
    <dbReference type="NCBI Taxonomy" id="41427"/>
    <lineage>
        <taxon>Eukaryota</taxon>
        <taxon>Metazoa</taxon>
        <taxon>Ecdysozoa</taxon>
        <taxon>Arthropoda</taxon>
        <taxon>Hexapoda</taxon>
        <taxon>Insecta</taxon>
        <taxon>Pterygota</taxon>
        <taxon>Neoptera</taxon>
        <taxon>Endopterygota</taxon>
        <taxon>Diptera</taxon>
        <taxon>Nematocera</taxon>
        <taxon>Culicoidea</taxon>
        <taxon>Culicidae</taxon>
        <taxon>Anophelinae</taxon>
        <taxon>Anopheles</taxon>
    </lineage>
</organism>
<name>A0AAG5CR56_ANOAO</name>
<reference evidence="1" key="1">
    <citation type="submission" date="2024-04" db="UniProtKB">
        <authorList>
            <consortium name="EnsemblMetazoa"/>
        </authorList>
    </citation>
    <scope>IDENTIFICATION</scope>
    <source>
        <strain evidence="1">EBRO</strain>
    </source>
</reference>
<dbReference type="EnsemblMetazoa" id="ENSAATROPT001057">
    <property type="protein sequence ID" value="ENSAATROPP001009"/>
    <property type="gene ID" value="ENSAATROPG000843"/>
</dbReference>
<accession>A0AAG5CR56</accession>